<gene>
    <name evidence="1" type="ORF">SAMN05421578_11473</name>
</gene>
<evidence type="ECO:0000313" key="2">
    <source>
        <dbReference type="Proteomes" id="UP000186666"/>
    </source>
</evidence>
<organism evidence="1 2">
    <name type="scientific">Paenibacillus macquariensis</name>
    <dbReference type="NCBI Taxonomy" id="948756"/>
    <lineage>
        <taxon>Bacteria</taxon>
        <taxon>Bacillati</taxon>
        <taxon>Bacillota</taxon>
        <taxon>Bacilli</taxon>
        <taxon>Bacillales</taxon>
        <taxon>Paenibacillaceae</taxon>
        <taxon>Paenibacillus</taxon>
    </lineage>
</organism>
<name>A0ABY1K975_9BACL</name>
<dbReference type="Proteomes" id="UP000186666">
    <property type="component" value="Unassembled WGS sequence"/>
</dbReference>
<evidence type="ECO:0000313" key="1">
    <source>
        <dbReference type="EMBL" id="SIR44771.1"/>
    </source>
</evidence>
<protein>
    <submittedName>
        <fullName evidence="1">Uncharacterized protein</fullName>
    </submittedName>
</protein>
<accession>A0ABY1K975</accession>
<keyword evidence="2" id="KW-1185">Reference proteome</keyword>
<sequence>MMDVYMVITLIVAFGLLLLFTHWCGTLVDRGGGEQ</sequence>
<comment type="caution">
    <text evidence="1">The sequence shown here is derived from an EMBL/GenBank/DDBJ whole genome shotgun (WGS) entry which is preliminary data.</text>
</comment>
<reference evidence="1 2" key="1">
    <citation type="submission" date="2017-01" db="EMBL/GenBank/DDBJ databases">
        <authorList>
            <person name="Varghese N."/>
            <person name="Submissions S."/>
        </authorList>
    </citation>
    <scope>NUCLEOTIDE SEQUENCE [LARGE SCALE GENOMIC DNA]</scope>
    <source>
        <strain evidence="1 2">ATCC 23464</strain>
    </source>
</reference>
<proteinExistence type="predicted"/>
<dbReference type="EMBL" id="FTNK01000014">
    <property type="protein sequence ID" value="SIR44771.1"/>
    <property type="molecule type" value="Genomic_DNA"/>
</dbReference>